<dbReference type="GO" id="GO:0030286">
    <property type="term" value="C:dynein complex"/>
    <property type="evidence" value="ECO:0007669"/>
    <property type="project" value="InterPro"/>
</dbReference>
<dbReference type="GO" id="GO:0045505">
    <property type="term" value="F:dynein intermediate chain binding"/>
    <property type="evidence" value="ECO:0007669"/>
    <property type="project" value="InterPro"/>
</dbReference>
<feature type="domain" description="Dynein axonemal heavy chain 2/5/8 coiled-coil" evidence="1">
    <location>
        <begin position="363"/>
        <end position="467"/>
    </location>
</feature>
<dbReference type="OrthoDB" id="6272815at2759"/>
<dbReference type="Gene3D" id="3.60.10.10">
    <property type="entry name" value="Endonuclease/exonuclease/phosphatase"/>
    <property type="match status" value="1"/>
</dbReference>
<evidence type="ECO:0000313" key="2">
    <source>
        <dbReference type="EMBL" id="CAG2257143.1"/>
    </source>
</evidence>
<reference evidence="2" key="1">
    <citation type="submission" date="2021-03" db="EMBL/GenBank/DDBJ databases">
        <authorList>
            <person name="Bekaert M."/>
        </authorList>
    </citation>
    <scope>NUCLEOTIDE SEQUENCE</scope>
</reference>
<name>A0A8S3VHJ1_MYTED</name>
<gene>
    <name evidence="2" type="ORF">MEDL_68473</name>
</gene>
<keyword evidence="3" id="KW-1185">Reference proteome</keyword>
<evidence type="ECO:0000259" key="1">
    <source>
        <dbReference type="Pfam" id="PF25007"/>
    </source>
</evidence>
<organism evidence="2 3">
    <name type="scientific">Mytilus edulis</name>
    <name type="common">Blue mussel</name>
    <dbReference type="NCBI Taxonomy" id="6550"/>
    <lineage>
        <taxon>Eukaryota</taxon>
        <taxon>Metazoa</taxon>
        <taxon>Spiralia</taxon>
        <taxon>Lophotrochozoa</taxon>
        <taxon>Mollusca</taxon>
        <taxon>Bivalvia</taxon>
        <taxon>Autobranchia</taxon>
        <taxon>Pteriomorphia</taxon>
        <taxon>Mytilida</taxon>
        <taxon>Mytiloidea</taxon>
        <taxon>Mytilidae</taxon>
        <taxon>Mytilinae</taxon>
        <taxon>Mytilus</taxon>
    </lineage>
</organism>
<protein>
    <submittedName>
        <fullName evidence="2">DNAH</fullName>
    </submittedName>
</protein>
<sequence>MKESGDFIEQAMALVCMDVFQNLDMVQTNCHEIAEITISWSTGMLDVFAGRTKDTSYSMEELLSMQKMLTEEHEAIVVPSGYRIHSLVQMSFEAVQISQASPAWQDYIDYIDAIVLDGLKQATLTSLKSMLNNLVQANMAEDDDTLMPVLTIRLELIDNRVAFRPPLDQSTSVISVQELVQQWLDGYLARGKLVKMLGPKGTYQDYISADDEVKQLLHNINRLVEENSDECKLCDKMYFLKLDQGKLSPNPLRSPNRNFGGNVKALVTERSESRSSVASSLNSMAGMSERRAFLTPKNFSEEMEKAEIPALDEFDAEINIYRTARDELQSLEDYHNVGWLRVDLQPIKQVLTTYASKWMWTYTKYLSDQVTNMLENLDRFLKRTEPEIESITGEERDTASFMKMMRLFNEVSAQQSEMDGKFTEMRRTVQLLKKYGQKLPDKTQQLFTAAPGRWNNLKTKVSLAKQRLGPRIQEESVRITQDLEAFGYRVNTLAKELENSDVYNRECNIDDAWVIIDKFSKKLTVLENEAQDLIELQELLETSVVNFAIIPQCRHELNNLKQVWETVRVIDDQQAEWKRHRWQKMNTKFLREETNKQLDIVRALPEDVFTWDVYMGLHESITTIQVLDQLKDVTKWYNAELGMSGEPTSTSLIVDNSNCFHHNDINKPVLNVNKTKLKSKIDEVDQTENIDNQNVIDKNVIMTTDSFYDTNASFDTENLDMSNSGLKSTSPDMLNILSLNCCGIIKKLQYPEFETLLRSHDIICLVETKLDDRDEIKLPGYIFKFKNRKKIAKVKSGGILIGYKQKYEHFIEVIDTCSKFVFWFKISSKIMNTDTDTVFGIVYIPPEYTSYASWDAFSQIENEFLDLSSRYKFVSLVGDFNGRTASEKDFLTLDSHDPSNNFSDLIENSVSILDFLDIPRERKNRDIGKNRYGSLLLDFCKGNNCFILNGRINGDKEGKLTCRNASVVDYCISNVNFINRFCTLKVVDFSKLFSDVHCPLSISVYATNVEGCEVPDYIEESVESKI</sequence>
<dbReference type="InterPro" id="IPR036691">
    <property type="entry name" value="Endo/exonu/phosph_ase_sf"/>
</dbReference>
<dbReference type="AlphaFoldDB" id="A0A8S3VHJ1"/>
<dbReference type="GO" id="GO:0051959">
    <property type="term" value="F:dynein light intermediate chain binding"/>
    <property type="evidence" value="ECO:0007669"/>
    <property type="project" value="InterPro"/>
</dbReference>
<dbReference type="PANTHER" id="PTHR46961">
    <property type="entry name" value="DYNEIN HEAVY CHAIN 1, AXONEMAL-LIKE PROTEIN"/>
    <property type="match status" value="1"/>
</dbReference>
<accession>A0A8S3VHJ1</accession>
<dbReference type="Proteomes" id="UP000683360">
    <property type="component" value="Unassembled WGS sequence"/>
</dbReference>
<dbReference type="Pfam" id="PF25007">
    <property type="entry name" value="DYH2-5-8_CC"/>
    <property type="match status" value="1"/>
</dbReference>
<dbReference type="InterPro" id="IPR026983">
    <property type="entry name" value="DHC"/>
</dbReference>
<dbReference type="SUPFAM" id="SSF56219">
    <property type="entry name" value="DNase I-like"/>
    <property type="match status" value="1"/>
</dbReference>
<proteinExistence type="predicted"/>
<dbReference type="GO" id="GO:0007018">
    <property type="term" value="P:microtubule-based movement"/>
    <property type="evidence" value="ECO:0007669"/>
    <property type="project" value="InterPro"/>
</dbReference>
<dbReference type="InterPro" id="IPR056759">
    <property type="entry name" value="DYH2-5-8_CC"/>
</dbReference>
<evidence type="ECO:0000313" key="3">
    <source>
        <dbReference type="Proteomes" id="UP000683360"/>
    </source>
</evidence>
<dbReference type="PANTHER" id="PTHR46961:SF21">
    <property type="entry name" value="LOW QUALITY PROTEIN: DYNEIN BETA CHAIN, FLAGELLAR OUTER ARM-LIKE"/>
    <property type="match status" value="1"/>
</dbReference>
<comment type="caution">
    <text evidence="2">The sequence shown here is derived from an EMBL/GenBank/DDBJ whole genome shotgun (WGS) entry which is preliminary data.</text>
</comment>
<dbReference type="EMBL" id="CAJPWZ010003321">
    <property type="protein sequence ID" value="CAG2257143.1"/>
    <property type="molecule type" value="Genomic_DNA"/>
</dbReference>